<dbReference type="AlphaFoldDB" id="A0A6G0Y8K3"/>
<accession>A0A6G0Y8K3</accession>
<comment type="caution">
    <text evidence="1">The sequence shown here is derived from an EMBL/GenBank/DDBJ whole genome shotgun (WGS) entry which is preliminary data.</text>
</comment>
<reference evidence="1 2" key="1">
    <citation type="submission" date="2019-08" db="EMBL/GenBank/DDBJ databases">
        <title>Whole genome of Aphis craccivora.</title>
        <authorList>
            <person name="Voronova N.V."/>
            <person name="Shulinski R.S."/>
            <person name="Bandarenka Y.V."/>
            <person name="Zhorov D.G."/>
            <person name="Warner D."/>
        </authorList>
    </citation>
    <scope>NUCLEOTIDE SEQUENCE [LARGE SCALE GENOMIC DNA]</scope>
    <source>
        <strain evidence="1">180601</strain>
        <tissue evidence="1">Whole Body</tissue>
    </source>
</reference>
<name>A0A6G0Y8K3_APHCR</name>
<dbReference type="Proteomes" id="UP000478052">
    <property type="component" value="Unassembled WGS sequence"/>
</dbReference>
<sequence>MIIVPVNEVIRVKNECNDPEINVMALKMKENYQKNYFSRSNTAKVGRAVTLTIAPISQKNNQEKLPKNSEDIESINVCICTDGGNLAAQQLHTLFTCRYLYMYISEKSLISDSEAKTLNETNIKHCDGIYEKYKFYAGKGCMVRIEDLHEFYTFIETSSVLLYKQ</sequence>
<dbReference type="EMBL" id="VUJU01005530">
    <property type="protein sequence ID" value="KAF0750957.1"/>
    <property type="molecule type" value="Genomic_DNA"/>
</dbReference>
<proteinExistence type="predicted"/>
<evidence type="ECO:0000313" key="2">
    <source>
        <dbReference type="Proteomes" id="UP000478052"/>
    </source>
</evidence>
<organism evidence="1 2">
    <name type="scientific">Aphis craccivora</name>
    <name type="common">Cowpea aphid</name>
    <dbReference type="NCBI Taxonomy" id="307492"/>
    <lineage>
        <taxon>Eukaryota</taxon>
        <taxon>Metazoa</taxon>
        <taxon>Ecdysozoa</taxon>
        <taxon>Arthropoda</taxon>
        <taxon>Hexapoda</taxon>
        <taxon>Insecta</taxon>
        <taxon>Pterygota</taxon>
        <taxon>Neoptera</taxon>
        <taxon>Paraneoptera</taxon>
        <taxon>Hemiptera</taxon>
        <taxon>Sternorrhyncha</taxon>
        <taxon>Aphidomorpha</taxon>
        <taxon>Aphidoidea</taxon>
        <taxon>Aphididae</taxon>
        <taxon>Aphidini</taxon>
        <taxon>Aphis</taxon>
        <taxon>Aphis</taxon>
    </lineage>
</organism>
<protein>
    <submittedName>
        <fullName evidence="1">Uncharacterized protein</fullName>
    </submittedName>
</protein>
<keyword evidence="2" id="KW-1185">Reference proteome</keyword>
<evidence type="ECO:0000313" key="1">
    <source>
        <dbReference type="EMBL" id="KAF0750957.1"/>
    </source>
</evidence>
<gene>
    <name evidence="1" type="ORF">FWK35_00020620</name>
</gene>